<comment type="caution">
    <text evidence="1">The sequence shown here is derived from an EMBL/GenBank/DDBJ whole genome shotgun (WGS) entry which is preliminary data.</text>
</comment>
<reference evidence="1" key="1">
    <citation type="submission" date="2020-10" db="EMBL/GenBank/DDBJ databases">
        <title>Connecting structure to function with the recovery of over 1000 high-quality activated sludge metagenome-assembled genomes encoding full-length rRNA genes using long-read sequencing.</title>
        <authorList>
            <person name="Singleton C.M."/>
            <person name="Petriglieri F."/>
            <person name="Kristensen J.M."/>
            <person name="Kirkegaard R.H."/>
            <person name="Michaelsen T.Y."/>
            <person name="Andersen M.H."/>
            <person name="Karst S.M."/>
            <person name="Dueholm M.S."/>
            <person name="Nielsen P.H."/>
            <person name="Albertsen M."/>
        </authorList>
    </citation>
    <scope>NUCLEOTIDE SEQUENCE</scope>
    <source>
        <strain evidence="1">Bjer_18-Q3-R1-45_BAT3C.347</strain>
    </source>
</reference>
<dbReference type="Proteomes" id="UP000807785">
    <property type="component" value="Unassembled WGS sequence"/>
</dbReference>
<organism evidence="1 2">
    <name type="scientific">Candidatus Methylophosphatis roskildensis</name>
    <dbReference type="NCBI Taxonomy" id="2899263"/>
    <lineage>
        <taxon>Bacteria</taxon>
        <taxon>Pseudomonadati</taxon>
        <taxon>Pseudomonadota</taxon>
        <taxon>Betaproteobacteria</taxon>
        <taxon>Nitrosomonadales</taxon>
        <taxon>Sterolibacteriaceae</taxon>
        <taxon>Candidatus Methylophosphatis</taxon>
    </lineage>
</organism>
<sequence length="78" mass="8544">MNAIVIEHVKVSELPAAWRAKLGGAGDVRVTVHIEQETAMNQAGPPEGESAFGMWAERADMADVQTYVRQLRTPRHGC</sequence>
<dbReference type="EMBL" id="JADJEV010000005">
    <property type="protein sequence ID" value="MBK6974919.1"/>
    <property type="molecule type" value="Genomic_DNA"/>
</dbReference>
<dbReference type="AlphaFoldDB" id="A0A9D7HN88"/>
<protein>
    <submittedName>
        <fullName evidence="1">Uncharacterized protein</fullName>
    </submittedName>
</protein>
<evidence type="ECO:0000313" key="1">
    <source>
        <dbReference type="EMBL" id="MBK6974919.1"/>
    </source>
</evidence>
<name>A0A9D7HN88_9PROT</name>
<evidence type="ECO:0000313" key="2">
    <source>
        <dbReference type="Proteomes" id="UP000807785"/>
    </source>
</evidence>
<gene>
    <name evidence="1" type="ORF">IPH26_18970</name>
</gene>
<accession>A0A9D7HN88</accession>
<proteinExistence type="predicted"/>